<gene>
    <name evidence="1" type="ORF">E3T25_01240</name>
</gene>
<organism evidence="1 2">
    <name type="scientific">Cryobacterium sandaracinum</name>
    <dbReference type="NCBI Taxonomy" id="1259247"/>
    <lineage>
        <taxon>Bacteria</taxon>
        <taxon>Bacillati</taxon>
        <taxon>Actinomycetota</taxon>
        <taxon>Actinomycetes</taxon>
        <taxon>Micrococcales</taxon>
        <taxon>Microbacteriaceae</taxon>
        <taxon>Cryobacterium</taxon>
    </lineage>
</organism>
<comment type="caution">
    <text evidence="1">The sequence shown here is derived from an EMBL/GenBank/DDBJ whole genome shotgun (WGS) entry which is preliminary data.</text>
</comment>
<reference evidence="1 2" key="1">
    <citation type="submission" date="2019-03" db="EMBL/GenBank/DDBJ databases">
        <title>Genomics of glacier-inhabiting Cryobacterium strains.</title>
        <authorList>
            <person name="Liu Q."/>
            <person name="Xin Y.-H."/>
        </authorList>
    </citation>
    <scope>NUCLEOTIDE SEQUENCE [LARGE SCALE GENOMIC DNA]</scope>
    <source>
        <strain evidence="1 2">TMT2-16</strain>
    </source>
</reference>
<name>A0ABY2JIV1_9MICO</name>
<evidence type="ECO:0000313" key="1">
    <source>
        <dbReference type="EMBL" id="TFD06778.1"/>
    </source>
</evidence>
<dbReference type="RefSeq" id="WP_134371670.1">
    <property type="nucleotide sequence ID" value="NZ_SOGO01000007.1"/>
</dbReference>
<protein>
    <recommendedName>
        <fullName evidence="3">DUF2933 domain-containing protein</fullName>
    </recommendedName>
</protein>
<sequence>MSTALYGLALLACPAAMGLMMWFMMRGKTTADAPKSLSAADEMELTTLRAEVDTLHLPN</sequence>
<dbReference type="Proteomes" id="UP000297851">
    <property type="component" value="Unassembled WGS sequence"/>
</dbReference>
<keyword evidence="2" id="KW-1185">Reference proteome</keyword>
<evidence type="ECO:0008006" key="3">
    <source>
        <dbReference type="Google" id="ProtNLM"/>
    </source>
</evidence>
<proteinExistence type="predicted"/>
<dbReference type="EMBL" id="SOGO01000007">
    <property type="protein sequence ID" value="TFD06778.1"/>
    <property type="molecule type" value="Genomic_DNA"/>
</dbReference>
<evidence type="ECO:0000313" key="2">
    <source>
        <dbReference type="Proteomes" id="UP000297851"/>
    </source>
</evidence>
<accession>A0ABY2JIV1</accession>